<sequence>MRHEISHLPSSQNVQRQLYWIAWVFYVPVCMTNINCCKFVNNDNVQIGKSSKVLVRYPVETDQFLK</sequence>
<comment type="caution">
    <text evidence="2">The sequence shown here is derived from an EMBL/GenBank/DDBJ whole genome shotgun (WGS) entry which is preliminary data.</text>
</comment>
<name>A0AAN7SJM8_9COLE</name>
<keyword evidence="3" id="KW-1185">Reference proteome</keyword>
<keyword evidence="1" id="KW-0472">Membrane</keyword>
<gene>
    <name evidence="2" type="ORF">RN001_006203</name>
</gene>
<evidence type="ECO:0000313" key="3">
    <source>
        <dbReference type="Proteomes" id="UP001353858"/>
    </source>
</evidence>
<feature type="transmembrane region" description="Helical" evidence="1">
    <location>
        <begin position="20"/>
        <end position="40"/>
    </location>
</feature>
<dbReference type="AlphaFoldDB" id="A0AAN7SJM8"/>
<reference evidence="3" key="1">
    <citation type="submission" date="2023-01" db="EMBL/GenBank/DDBJ databases">
        <title>Key to firefly adult light organ development and bioluminescence: homeobox transcription factors regulate luciferase expression and transportation to peroxisome.</title>
        <authorList>
            <person name="Fu X."/>
        </authorList>
    </citation>
    <scope>NUCLEOTIDE SEQUENCE [LARGE SCALE GENOMIC DNA]</scope>
</reference>
<evidence type="ECO:0000313" key="2">
    <source>
        <dbReference type="EMBL" id="KAK4882884.1"/>
    </source>
</evidence>
<protein>
    <submittedName>
        <fullName evidence="2">Uncharacterized protein</fullName>
    </submittedName>
</protein>
<evidence type="ECO:0000256" key="1">
    <source>
        <dbReference type="SAM" id="Phobius"/>
    </source>
</evidence>
<dbReference type="EMBL" id="JARPUR010000002">
    <property type="protein sequence ID" value="KAK4882884.1"/>
    <property type="molecule type" value="Genomic_DNA"/>
</dbReference>
<proteinExistence type="predicted"/>
<keyword evidence="1" id="KW-1133">Transmembrane helix</keyword>
<keyword evidence="1" id="KW-0812">Transmembrane</keyword>
<dbReference type="Proteomes" id="UP001353858">
    <property type="component" value="Unassembled WGS sequence"/>
</dbReference>
<accession>A0AAN7SJM8</accession>
<organism evidence="2 3">
    <name type="scientific">Aquatica leii</name>
    <dbReference type="NCBI Taxonomy" id="1421715"/>
    <lineage>
        <taxon>Eukaryota</taxon>
        <taxon>Metazoa</taxon>
        <taxon>Ecdysozoa</taxon>
        <taxon>Arthropoda</taxon>
        <taxon>Hexapoda</taxon>
        <taxon>Insecta</taxon>
        <taxon>Pterygota</taxon>
        <taxon>Neoptera</taxon>
        <taxon>Endopterygota</taxon>
        <taxon>Coleoptera</taxon>
        <taxon>Polyphaga</taxon>
        <taxon>Elateriformia</taxon>
        <taxon>Elateroidea</taxon>
        <taxon>Lampyridae</taxon>
        <taxon>Luciolinae</taxon>
        <taxon>Aquatica</taxon>
    </lineage>
</organism>